<keyword evidence="1" id="KW-1133">Transmembrane helix</keyword>
<organism evidence="2 3">
    <name type="scientific">Ornithinibacillus salinisoli</name>
    <dbReference type="NCBI Taxonomy" id="1848459"/>
    <lineage>
        <taxon>Bacteria</taxon>
        <taxon>Bacillati</taxon>
        <taxon>Bacillota</taxon>
        <taxon>Bacilli</taxon>
        <taxon>Bacillales</taxon>
        <taxon>Bacillaceae</taxon>
        <taxon>Ornithinibacillus</taxon>
    </lineage>
</organism>
<evidence type="ECO:0000313" key="2">
    <source>
        <dbReference type="EMBL" id="MFD2045094.1"/>
    </source>
</evidence>
<proteinExistence type="predicted"/>
<protein>
    <submittedName>
        <fullName evidence="2">Uncharacterized protein</fullName>
    </submittedName>
</protein>
<name>A0ABW4VZR4_9BACI</name>
<keyword evidence="1" id="KW-0472">Membrane</keyword>
<accession>A0ABW4VZR4</accession>
<comment type="caution">
    <text evidence="2">The sequence shown here is derived from an EMBL/GenBank/DDBJ whole genome shotgun (WGS) entry which is preliminary data.</text>
</comment>
<dbReference type="RefSeq" id="WP_377557708.1">
    <property type="nucleotide sequence ID" value="NZ_JBHUHQ010000016.1"/>
</dbReference>
<evidence type="ECO:0000313" key="3">
    <source>
        <dbReference type="Proteomes" id="UP001597383"/>
    </source>
</evidence>
<gene>
    <name evidence="2" type="ORF">ACFSJF_12510</name>
</gene>
<evidence type="ECO:0000256" key="1">
    <source>
        <dbReference type="SAM" id="Phobius"/>
    </source>
</evidence>
<keyword evidence="1" id="KW-0812">Transmembrane</keyword>
<feature type="transmembrane region" description="Helical" evidence="1">
    <location>
        <begin position="49"/>
        <end position="67"/>
    </location>
</feature>
<dbReference type="EMBL" id="JBHUHQ010000016">
    <property type="protein sequence ID" value="MFD2045094.1"/>
    <property type="molecule type" value="Genomic_DNA"/>
</dbReference>
<sequence>MEDKRQFKKQLDKELASITFCKQNNVLDRAYPRTWKDKIRNLWNKEVEVPLLPISAVCVIIMFSFGYKEFYLNQHQVITNENVLIEVAGNTYWKEDLERAMIRNED</sequence>
<dbReference type="Proteomes" id="UP001597383">
    <property type="component" value="Unassembled WGS sequence"/>
</dbReference>
<keyword evidence="3" id="KW-1185">Reference proteome</keyword>
<reference evidence="3" key="1">
    <citation type="journal article" date="2019" name="Int. J. Syst. Evol. Microbiol.">
        <title>The Global Catalogue of Microorganisms (GCM) 10K type strain sequencing project: providing services to taxonomists for standard genome sequencing and annotation.</title>
        <authorList>
            <consortium name="The Broad Institute Genomics Platform"/>
            <consortium name="The Broad Institute Genome Sequencing Center for Infectious Disease"/>
            <person name="Wu L."/>
            <person name="Ma J."/>
        </authorList>
    </citation>
    <scope>NUCLEOTIDE SEQUENCE [LARGE SCALE GENOMIC DNA]</scope>
    <source>
        <strain evidence="3">R28</strain>
    </source>
</reference>